<feature type="transmembrane region" description="Helical" evidence="1">
    <location>
        <begin position="21"/>
        <end position="41"/>
    </location>
</feature>
<reference evidence="2" key="1">
    <citation type="submission" date="2022-12" db="EMBL/GenBank/DDBJ databases">
        <title>Genome assemblies of Blomia tropicalis.</title>
        <authorList>
            <person name="Cui Y."/>
        </authorList>
    </citation>
    <scope>NUCLEOTIDE SEQUENCE</scope>
    <source>
        <tissue evidence="2">Adult mites</tissue>
    </source>
</reference>
<dbReference type="Pfam" id="PF04488">
    <property type="entry name" value="Gly_transf_sug"/>
    <property type="match status" value="1"/>
</dbReference>
<dbReference type="SUPFAM" id="SSF53448">
    <property type="entry name" value="Nucleotide-diphospho-sugar transferases"/>
    <property type="match status" value="1"/>
</dbReference>
<dbReference type="Gene3D" id="3.90.550.20">
    <property type="match status" value="1"/>
</dbReference>
<dbReference type="AlphaFoldDB" id="A0A9Q0MEZ6"/>
<protein>
    <submittedName>
        <fullName evidence="2">Uncharacterized protein</fullName>
    </submittedName>
</protein>
<dbReference type="InterPro" id="IPR007577">
    <property type="entry name" value="GlycoTrfase_DXD_sugar-bd_CS"/>
</dbReference>
<keyword evidence="3" id="KW-1185">Reference proteome</keyword>
<proteinExistence type="predicted"/>
<dbReference type="PANTHER" id="PTHR46830:SF1">
    <property type="entry name" value="ALPHA-1,4-N-ACETYLGLUCOSAMINYLTRANSFERASE"/>
    <property type="match status" value="1"/>
</dbReference>
<dbReference type="Proteomes" id="UP001142055">
    <property type="component" value="Chromosome 1"/>
</dbReference>
<name>A0A9Q0MEZ6_BLOTA</name>
<dbReference type="OMA" id="TRNWWAG"/>
<dbReference type="InterPro" id="IPR029044">
    <property type="entry name" value="Nucleotide-diphossugar_trans"/>
</dbReference>
<evidence type="ECO:0000256" key="1">
    <source>
        <dbReference type="SAM" id="Phobius"/>
    </source>
</evidence>
<gene>
    <name evidence="2" type="ORF">RDWZM_001817</name>
</gene>
<accession>A0A9Q0MEZ6</accession>
<dbReference type="EMBL" id="JAPWDV010000001">
    <property type="protein sequence ID" value="KAJ6223272.1"/>
    <property type="molecule type" value="Genomic_DNA"/>
</dbReference>
<sequence length="343" mass="41178">MILLPIRRLLSYDCGRLFIKARKVTILLLTLFFVFSILRIITQHYRTTTSTTLNSTEPLWNLIEYQYGNIHFDDHDGTKNETGFDVSIVPDIVHYIQLKNPYLEFVTLISIMSTLRHHRPRLLLIHSDRKVLRGKYWDQVKQLNKTQTYTIIRLNHIKQPKYIFGKKLSSVYHASDIVRLRVLQQFGGIYLDNDVYVVRSLHRFRVFEFAIGWPEDQFLGTQVLICHRNARFLKLWYESYREYKPTLWYYNAGELPTTKFLEKQPNLVHREKIQFGVHYLVDMLYEEQNPFWDKMYYAIHMLARHRSHSDGIVYFNEDNIKDYNRTFGQMARLAYYGSKNILK</sequence>
<evidence type="ECO:0000313" key="3">
    <source>
        <dbReference type="Proteomes" id="UP001142055"/>
    </source>
</evidence>
<keyword evidence="1" id="KW-0472">Membrane</keyword>
<organism evidence="2 3">
    <name type="scientific">Blomia tropicalis</name>
    <name type="common">Mite</name>
    <dbReference type="NCBI Taxonomy" id="40697"/>
    <lineage>
        <taxon>Eukaryota</taxon>
        <taxon>Metazoa</taxon>
        <taxon>Ecdysozoa</taxon>
        <taxon>Arthropoda</taxon>
        <taxon>Chelicerata</taxon>
        <taxon>Arachnida</taxon>
        <taxon>Acari</taxon>
        <taxon>Acariformes</taxon>
        <taxon>Sarcoptiformes</taxon>
        <taxon>Astigmata</taxon>
        <taxon>Glycyphagoidea</taxon>
        <taxon>Echimyopodidae</taxon>
        <taxon>Blomia</taxon>
    </lineage>
</organism>
<evidence type="ECO:0000313" key="2">
    <source>
        <dbReference type="EMBL" id="KAJ6223272.1"/>
    </source>
</evidence>
<comment type="caution">
    <text evidence="2">The sequence shown here is derived from an EMBL/GenBank/DDBJ whole genome shotgun (WGS) entry which is preliminary data.</text>
</comment>
<dbReference type="PANTHER" id="PTHR46830">
    <property type="entry name" value="TRANSFERASE, PUTATIVE-RELATED"/>
    <property type="match status" value="1"/>
</dbReference>
<keyword evidence="1" id="KW-1133">Transmembrane helix</keyword>
<keyword evidence="1" id="KW-0812">Transmembrane</keyword>